<dbReference type="OrthoDB" id="6884354at2759"/>
<gene>
    <name evidence="1" type="ORF">DIATSA_LOCUS13309</name>
</gene>
<keyword evidence="2" id="KW-1185">Reference proteome</keyword>
<evidence type="ECO:0000313" key="1">
    <source>
        <dbReference type="EMBL" id="CAG9796086.1"/>
    </source>
</evidence>
<sequence>MSTMKSSENAKDMDVKVNDIKTKIAIATRVLKNCEKNKEDKNTSLNIDASFERYTNLNKLEKGHSSRRGPITFEELLHFRDAHHTIPNDLPVSKIRKTLNHFYLNKRTIPTSEIFKILQDDKETKCNVLNRRNQKHITLKTLPGTSSGIFVENPEQFHRRMLYLKKMEQIRKDRGHIVYVKSFTPFANPLIYNRKQDNQETLLVAVSNQLGLLNTFFYEANANNYNKMILKSISSITDPCVVVTEEEEELDIPNLSSSKAEISGWLAAKGYHVSSNAHRGEMYDLIKKIKSFGDLEVSKTDEVIKSLGHQVMKCPRNMEELEYFQNLFKDFTDFEDIEKDNISFNVKTRLKKKQLMLKFIRDLEFNDWQNYEQLLIDNSWRVLEEDLMMEKIIDNLSMMYADDCSHEFLLIDIPDWNKVASKIIME</sequence>
<dbReference type="EMBL" id="OU893339">
    <property type="protein sequence ID" value="CAG9796086.1"/>
    <property type="molecule type" value="Genomic_DNA"/>
</dbReference>
<dbReference type="Proteomes" id="UP001153714">
    <property type="component" value="Chromosome 8"/>
</dbReference>
<name>A0A9N9RGV0_9NEOP</name>
<evidence type="ECO:0000313" key="2">
    <source>
        <dbReference type="Proteomes" id="UP001153714"/>
    </source>
</evidence>
<accession>A0A9N9RGV0</accession>
<proteinExistence type="predicted"/>
<protein>
    <submittedName>
        <fullName evidence="1">Uncharacterized protein</fullName>
    </submittedName>
</protein>
<reference evidence="1" key="2">
    <citation type="submission" date="2022-10" db="EMBL/GenBank/DDBJ databases">
        <authorList>
            <consortium name="ENA_rothamsted_submissions"/>
            <consortium name="culmorum"/>
            <person name="King R."/>
        </authorList>
    </citation>
    <scope>NUCLEOTIDE SEQUENCE</scope>
</reference>
<organism evidence="1 2">
    <name type="scientific">Diatraea saccharalis</name>
    <name type="common">sugarcane borer</name>
    <dbReference type="NCBI Taxonomy" id="40085"/>
    <lineage>
        <taxon>Eukaryota</taxon>
        <taxon>Metazoa</taxon>
        <taxon>Ecdysozoa</taxon>
        <taxon>Arthropoda</taxon>
        <taxon>Hexapoda</taxon>
        <taxon>Insecta</taxon>
        <taxon>Pterygota</taxon>
        <taxon>Neoptera</taxon>
        <taxon>Endopterygota</taxon>
        <taxon>Lepidoptera</taxon>
        <taxon>Glossata</taxon>
        <taxon>Ditrysia</taxon>
        <taxon>Pyraloidea</taxon>
        <taxon>Crambidae</taxon>
        <taxon>Crambinae</taxon>
        <taxon>Diatraea</taxon>
    </lineage>
</organism>
<dbReference type="AlphaFoldDB" id="A0A9N9RGV0"/>
<reference evidence="1" key="1">
    <citation type="submission" date="2021-12" db="EMBL/GenBank/DDBJ databases">
        <authorList>
            <person name="King R."/>
        </authorList>
    </citation>
    <scope>NUCLEOTIDE SEQUENCE</scope>
</reference>